<dbReference type="EnsemblBacteria" id="ADF62672">
    <property type="protein sequence ID" value="ADF62672"/>
    <property type="gene ID" value="ECL_03136"/>
</dbReference>
<gene>
    <name evidence="1" type="ordered locus">ECL_03136</name>
</gene>
<dbReference type="EMBL" id="CP001918">
    <property type="protein sequence ID" value="ADF62672.1"/>
    <property type="molecule type" value="Genomic_DNA"/>
</dbReference>
<accession>A0A0H3CLC5</accession>
<dbReference type="HOGENOM" id="CLU_2733669_0_0_6"/>
<dbReference type="PATRIC" id="fig|716541.4.peg.3303"/>
<keyword evidence="2" id="KW-1185">Reference proteome</keyword>
<evidence type="ECO:0000313" key="1">
    <source>
        <dbReference type="EMBL" id="ADF62672.1"/>
    </source>
</evidence>
<evidence type="ECO:0000313" key="2">
    <source>
        <dbReference type="Proteomes" id="UP000002363"/>
    </source>
</evidence>
<reference evidence="1 2" key="1">
    <citation type="journal article" date="2010" name="J. Bacteriol.">
        <title>Complete genome sequence of Enterobacter cloacae subsp. cloacae type strain ATCC 13047.</title>
        <authorList>
            <person name="Ren Y."/>
            <person name="Ren Y."/>
            <person name="Zhou Z."/>
            <person name="Guo X."/>
            <person name="Li Y."/>
            <person name="Feng L."/>
            <person name="Wang L."/>
        </authorList>
    </citation>
    <scope>NUCLEOTIDE SEQUENCE [LARGE SCALE GENOMIC DNA]</scope>
    <source>
        <strain evidence="2">ATCC 13047 / DSM 30054 / NBRC 13535 / NCTC 10005 / WDCM 00083 / NCDC 279-56</strain>
    </source>
</reference>
<dbReference type="Proteomes" id="UP000002363">
    <property type="component" value="Chromosome"/>
</dbReference>
<dbReference type="KEGG" id="enc:ECL_03136"/>
<dbReference type="AlphaFoldDB" id="A0A0H3CLC5"/>
<sequence length="71" mass="8083">MAGAAYHSSNSRFAMLEIYNLSFKKSIIKNISVDAIFGCSYDNNYINELQAFGKNLSGVKRFMIRTTDEYN</sequence>
<dbReference type="STRING" id="716541.ECL_03136"/>
<dbReference type="RefSeq" id="WP_013097661.1">
    <property type="nucleotide sequence ID" value="NC_014121.1"/>
</dbReference>
<name>A0A0H3CLC5_ENTCC</name>
<proteinExistence type="predicted"/>
<organism evidence="1 2">
    <name type="scientific">Enterobacter cloacae subsp. cloacae (strain ATCC 13047 / DSM 30054 / NBRC 13535 / NCTC 10005 / WDCM 00083 / NCDC 279-56)</name>
    <dbReference type="NCBI Taxonomy" id="716541"/>
    <lineage>
        <taxon>Bacteria</taxon>
        <taxon>Pseudomonadati</taxon>
        <taxon>Pseudomonadota</taxon>
        <taxon>Gammaproteobacteria</taxon>
        <taxon>Enterobacterales</taxon>
        <taxon>Enterobacteriaceae</taxon>
        <taxon>Enterobacter</taxon>
        <taxon>Enterobacter cloacae complex</taxon>
    </lineage>
</organism>
<protein>
    <submittedName>
        <fullName evidence="1">Uncharacterized protein</fullName>
    </submittedName>
</protein>